<proteinExistence type="predicted"/>
<dbReference type="Proteomes" id="UP000249723">
    <property type="component" value="Unassembled WGS sequence"/>
</dbReference>
<dbReference type="OrthoDB" id="2538824at2759"/>
<sequence>MVDKQSMGIPLMVLLDKREEPLLPVDIANFYIYSYTQRKVWHHYESEVIWHAVGESTWLELDSYLQAVQQRVREHVEEWKRDFSVNFLSERYNSWRLITETGFQMHLMRQDFVQRFNALHPDLSPPLREADDLNKRLVSDRGGLPTFQPDRVIFFLDEGHPYKTPGHLATEEINYLRTLRLSLQARGIHFGLRGDSSSGFDNVVDARVPLPPPLPSDLLGMPELIEESIARSRTPEREEDWITLGGKKGFKTAIAYGIPWWRGRLYFKRRLFTKSCT</sequence>
<dbReference type="AlphaFoldDB" id="A0A2X0M5F7"/>
<reference evidence="2" key="1">
    <citation type="submission" date="2016-10" db="EMBL/GenBank/DDBJ databases">
        <authorList>
            <person name="Jeantristanb JTB J.-T."/>
            <person name="Ricardo R."/>
        </authorList>
    </citation>
    <scope>NUCLEOTIDE SEQUENCE [LARGE SCALE GENOMIC DNA]</scope>
</reference>
<keyword evidence="2" id="KW-1185">Reference proteome</keyword>
<protein>
    <submittedName>
        <fullName evidence="1">BZ3500_MvSof-1268-A1-R1_Chr6-3g08662 protein</fullName>
    </submittedName>
</protein>
<name>A0A2X0M5F7_9BASI</name>
<gene>
    <name evidence="1" type="ORF">BZ3500_MVSOF-1268-A1-R1_CHR6-3G08662</name>
</gene>
<evidence type="ECO:0000313" key="2">
    <source>
        <dbReference type="Proteomes" id="UP000249723"/>
    </source>
</evidence>
<dbReference type="EMBL" id="FMWP01000048">
    <property type="protein sequence ID" value="SCZ93442.1"/>
    <property type="molecule type" value="Genomic_DNA"/>
</dbReference>
<evidence type="ECO:0000313" key="1">
    <source>
        <dbReference type="EMBL" id="SCZ93442.1"/>
    </source>
</evidence>
<accession>A0A2X0M5F7</accession>
<organism evidence="1 2">
    <name type="scientific">Microbotryum saponariae</name>
    <dbReference type="NCBI Taxonomy" id="289078"/>
    <lineage>
        <taxon>Eukaryota</taxon>
        <taxon>Fungi</taxon>
        <taxon>Dikarya</taxon>
        <taxon>Basidiomycota</taxon>
        <taxon>Pucciniomycotina</taxon>
        <taxon>Microbotryomycetes</taxon>
        <taxon>Microbotryales</taxon>
        <taxon>Microbotryaceae</taxon>
        <taxon>Microbotryum</taxon>
    </lineage>
</organism>